<keyword evidence="3" id="KW-0731">Sigma factor</keyword>
<dbReference type="InterPro" id="IPR013325">
    <property type="entry name" value="RNA_pol_sigma_r2"/>
</dbReference>
<feature type="domain" description="RNA polymerase sigma-70 region 2" evidence="6">
    <location>
        <begin position="2"/>
        <end position="60"/>
    </location>
</feature>
<dbReference type="InterPro" id="IPR013249">
    <property type="entry name" value="RNA_pol_sigma70_r4_t2"/>
</dbReference>
<reference evidence="9" key="1">
    <citation type="journal article" date="2019" name="Int. J. Syst. Evol. Microbiol.">
        <title>The Global Catalogue of Microorganisms (GCM) 10K type strain sequencing project: providing services to taxonomists for standard genome sequencing and annotation.</title>
        <authorList>
            <consortium name="The Broad Institute Genomics Platform"/>
            <consortium name="The Broad Institute Genome Sequencing Center for Infectious Disease"/>
            <person name="Wu L."/>
            <person name="Ma J."/>
        </authorList>
    </citation>
    <scope>NUCLEOTIDE SEQUENCE [LARGE SCALE GENOMIC DNA]</scope>
    <source>
        <strain evidence="9">CGMCC 1.15288</strain>
    </source>
</reference>
<evidence type="ECO:0000256" key="2">
    <source>
        <dbReference type="ARBA" id="ARBA00023015"/>
    </source>
</evidence>
<dbReference type="Pfam" id="PF04542">
    <property type="entry name" value="Sigma70_r2"/>
    <property type="match status" value="1"/>
</dbReference>
<evidence type="ECO:0000256" key="1">
    <source>
        <dbReference type="ARBA" id="ARBA00010641"/>
    </source>
</evidence>
<keyword evidence="9" id="KW-1185">Reference proteome</keyword>
<sequence length="153" mass="18154">MGICLRYSNSDQQAQEILNDSFLKVFENILITREILVFRAWLRRIVVNTALDHYRKERRRMERITTDYAEEDMTIAEDVIDKLSAEEIIKLLQELPESQRLVFNLYEIEGYNHQEIGEMLGFPAATSRTYLTRAKQRIKSLMLQRKFGSRYGE</sequence>
<comment type="caution">
    <text evidence="8">The sequence shown here is derived from an EMBL/GenBank/DDBJ whole genome shotgun (WGS) entry which is preliminary data.</text>
</comment>
<dbReference type="InterPro" id="IPR013324">
    <property type="entry name" value="RNA_pol_sigma_r3/r4-like"/>
</dbReference>
<dbReference type="CDD" id="cd06171">
    <property type="entry name" value="Sigma70_r4"/>
    <property type="match status" value="1"/>
</dbReference>
<dbReference type="SUPFAM" id="SSF88946">
    <property type="entry name" value="Sigma2 domain of RNA polymerase sigma factors"/>
    <property type="match status" value="1"/>
</dbReference>
<feature type="domain" description="RNA polymerase sigma factor 70 region 4 type 2" evidence="7">
    <location>
        <begin position="86"/>
        <end position="138"/>
    </location>
</feature>
<dbReference type="InterPro" id="IPR036388">
    <property type="entry name" value="WH-like_DNA-bd_sf"/>
</dbReference>
<dbReference type="InterPro" id="IPR039425">
    <property type="entry name" value="RNA_pol_sigma-70-like"/>
</dbReference>
<evidence type="ECO:0000256" key="3">
    <source>
        <dbReference type="ARBA" id="ARBA00023082"/>
    </source>
</evidence>
<evidence type="ECO:0000256" key="4">
    <source>
        <dbReference type="ARBA" id="ARBA00023125"/>
    </source>
</evidence>
<keyword evidence="2" id="KW-0805">Transcription regulation</keyword>
<dbReference type="PANTHER" id="PTHR43133:SF8">
    <property type="entry name" value="RNA POLYMERASE SIGMA FACTOR HI_1459-RELATED"/>
    <property type="match status" value="1"/>
</dbReference>
<dbReference type="Proteomes" id="UP000600214">
    <property type="component" value="Unassembled WGS sequence"/>
</dbReference>
<evidence type="ECO:0000259" key="7">
    <source>
        <dbReference type="Pfam" id="PF08281"/>
    </source>
</evidence>
<keyword evidence="8" id="KW-0240">DNA-directed RNA polymerase</keyword>
<dbReference type="SUPFAM" id="SSF88659">
    <property type="entry name" value="Sigma3 and sigma4 domains of RNA polymerase sigma factors"/>
    <property type="match status" value="1"/>
</dbReference>
<evidence type="ECO:0000313" key="8">
    <source>
        <dbReference type="EMBL" id="GGH32283.1"/>
    </source>
</evidence>
<evidence type="ECO:0000256" key="5">
    <source>
        <dbReference type="ARBA" id="ARBA00023163"/>
    </source>
</evidence>
<dbReference type="EMBL" id="BMIA01000001">
    <property type="protein sequence ID" value="GGH32283.1"/>
    <property type="molecule type" value="Genomic_DNA"/>
</dbReference>
<comment type="similarity">
    <text evidence="1">Belongs to the sigma-70 factor family. ECF subfamily.</text>
</comment>
<gene>
    <name evidence="8" type="ORF">GCM10007423_21710</name>
</gene>
<name>A0ABQ1YPL6_9BACT</name>
<accession>A0ABQ1YPL6</accession>
<organism evidence="8 9">
    <name type="scientific">Dyadobacter endophyticus</name>
    <dbReference type="NCBI Taxonomy" id="1749036"/>
    <lineage>
        <taxon>Bacteria</taxon>
        <taxon>Pseudomonadati</taxon>
        <taxon>Bacteroidota</taxon>
        <taxon>Cytophagia</taxon>
        <taxon>Cytophagales</taxon>
        <taxon>Spirosomataceae</taxon>
        <taxon>Dyadobacter</taxon>
    </lineage>
</organism>
<evidence type="ECO:0000313" key="9">
    <source>
        <dbReference type="Proteomes" id="UP000600214"/>
    </source>
</evidence>
<dbReference type="Gene3D" id="1.10.10.10">
    <property type="entry name" value="Winged helix-like DNA-binding domain superfamily/Winged helix DNA-binding domain"/>
    <property type="match status" value="1"/>
</dbReference>
<proteinExistence type="inferred from homology"/>
<dbReference type="Pfam" id="PF08281">
    <property type="entry name" value="Sigma70_r4_2"/>
    <property type="match status" value="1"/>
</dbReference>
<evidence type="ECO:0000259" key="6">
    <source>
        <dbReference type="Pfam" id="PF04542"/>
    </source>
</evidence>
<keyword evidence="5" id="KW-0804">Transcription</keyword>
<dbReference type="InterPro" id="IPR014284">
    <property type="entry name" value="RNA_pol_sigma-70_dom"/>
</dbReference>
<dbReference type="GO" id="GO:0000428">
    <property type="term" value="C:DNA-directed RNA polymerase complex"/>
    <property type="evidence" value="ECO:0007669"/>
    <property type="project" value="UniProtKB-KW"/>
</dbReference>
<dbReference type="NCBIfam" id="TIGR02937">
    <property type="entry name" value="sigma70-ECF"/>
    <property type="match status" value="1"/>
</dbReference>
<keyword evidence="4" id="KW-0238">DNA-binding</keyword>
<protein>
    <submittedName>
        <fullName evidence="8">DNA-directed RNA polymerase sigma-70 factor</fullName>
    </submittedName>
</protein>
<dbReference type="Gene3D" id="1.10.1740.10">
    <property type="match status" value="1"/>
</dbReference>
<dbReference type="InterPro" id="IPR007627">
    <property type="entry name" value="RNA_pol_sigma70_r2"/>
</dbReference>
<dbReference type="PANTHER" id="PTHR43133">
    <property type="entry name" value="RNA POLYMERASE ECF-TYPE SIGMA FACTO"/>
    <property type="match status" value="1"/>
</dbReference>